<organism evidence="2 3">
    <name type="scientific">Amborella trichopoda</name>
    <dbReference type="NCBI Taxonomy" id="13333"/>
    <lineage>
        <taxon>Eukaryota</taxon>
        <taxon>Viridiplantae</taxon>
        <taxon>Streptophyta</taxon>
        <taxon>Embryophyta</taxon>
        <taxon>Tracheophyta</taxon>
        <taxon>Spermatophyta</taxon>
        <taxon>Magnoliopsida</taxon>
        <taxon>Amborellales</taxon>
        <taxon>Amborellaceae</taxon>
        <taxon>Amborella</taxon>
    </lineage>
</organism>
<name>U5CXD7_AMBTC</name>
<dbReference type="EMBL" id="KI392290">
    <property type="protein sequence ID" value="ERN17996.1"/>
    <property type="molecule type" value="Genomic_DNA"/>
</dbReference>
<protein>
    <submittedName>
        <fullName evidence="2">Uncharacterized protein</fullName>
    </submittedName>
</protein>
<reference evidence="3" key="1">
    <citation type="journal article" date="2013" name="Science">
        <title>The Amborella genome and the evolution of flowering plants.</title>
        <authorList>
            <consortium name="Amborella Genome Project"/>
        </authorList>
    </citation>
    <scope>NUCLEOTIDE SEQUENCE [LARGE SCALE GENOMIC DNA]</scope>
</reference>
<proteinExistence type="predicted"/>
<dbReference type="HOGENOM" id="CLU_1870366_0_0_1"/>
<dbReference type="Pfam" id="PF05142">
    <property type="entry name" value="DUF702"/>
    <property type="match status" value="1"/>
</dbReference>
<evidence type="ECO:0000313" key="2">
    <source>
        <dbReference type="EMBL" id="ERN17996.1"/>
    </source>
</evidence>
<keyword evidence="3" id="KW-1185">Reference proteome</keyword>
<dbReference type="Gramene" id="ERN17996">
    <property type="protein sequence ID" value="ERN17996"/>
    <property type="gene ID" value="AMTR_s00046p00141180"/>
</dbReference>
<feature type="non-terminal residue" evidence="2">
    <location>
        <position position="137"/>
    </location>
</feature>
<evidence type="ECO:0000256" key="1">
    <source>
        <dbReference type="SAM" id="MobiDB-lite"/>
    </source>
</evidence>
<dbReference type="AlphaFoldDB" id="U5CXD7"/>
<dbReference type="Proteomes" id="UP000017836">
    <property type="component" value="Unassembled WGS sequence"/>
</dbReference>
<sequence length="137" mass="14344">MAPRRPGEGVPDWDPGSWPPFDLRSVEAGELCLGFNGGSAFGPSTAGCPPSTKATSPFSRTFPWFSSTALSTIPPLPLPALLVGPPIPITTSTEVQDLLQEPGFDCATDVKSTWVPAARRRERHMAVVVTGEGAAAA</sequence>
<evidence type="ECO:0000313" key="3">
    <source>
        <dbReference type="Proteomes" id="UP000017836"/>
    </source>
</evidence>
<accession>U5CXD7</accession>
<gene>
    <name evidence="2" type="ORF">AMTR_s00046p00141180</name>
</gene>
<feature type="region of interest" description="Disordered" evidence="1">
    <location>
        <begin position="1"/>
        <end position="21"/>
    </location>
</feature>